<feature type="domain" description="FtsK" evidence="6">
    <location>
        <begin position="121"/>
        <end position="335"/>
    </location>
</feature>
<dbReference type="Pfam" id="PF09397">
    <property type="entry name" value="FtsK_gamma"/>
    <property type="match status" value="1"/>
</dbReference>
<dbReference type="GO" id="GO:0005525">
    <property type="term" value="F:GTP binding"/>
    <property type="evidence" value="ECO:0007669"/>
    <property type="project" value="UniProtKB-KW"/>
</dbReference>
<dbReference type="SUPFAM" id="SSF46785">
    <property type="entry name" value="Winged helix' DNA-binding domain"/>
    <property type="match status" value="1"/>
</dbReference>
<dbReference type="Pfam" id="PF01580">
    <property type="entry name" value="FtsK_SpoIIIE"/>
    <property type="match status" value="1"/>
</dbReference>
<gene>
    <name evidence="7" type="ORF">BKK54_08375</name>
</gene>
<reference evidence="7 8" key="1">
    <citation type="submission" date="2016-10" db="EMBL/GenBank/DDBJ databases">
        <title>Rodentibacter gen. nov. and new species.</title>
        <authorList>
            <person name="Christensen H."/>
        </authorList>
    </citation>
    <scope>NUCLEOTIDE SEQUENCE [LARGE SCALE GENOMIC DNA]</scope>
    <source>
        <strain evidence="8">ppn416</strain>
    </source>
</reference>
<dbReference type="Gene3D" id="1.10.10.10">
    <property type="entry name" value="Winged helix-like DNA-binding domain superfamily/Winged helix DNA-binding domain"/>
    <property type="match status" value="1"/>
</dbReference>
<evidence type="ECO:0000256" key="2">
    <source>
        <dbReference type="ARBA" id="ARBA00022741"/>
    </source>
</evidence>
<dbReference type="InterPro" id="IPR036388">
    <property type="entry name" value="WH-like_DNA-bd_sf"/>
</dbReference>
<comment type="caution">
    <text evidence="7">The sequence shown here is derived from an EMBL/GenBank/DDBJ whole genome shotgun (WGS) entry which is preliminary data.</text>
</comment>
<dbReference type="SUPFAM" id="SSF52540">
    <property type="entry name" value="P-loop containing nucleoside triphosphate hydrolases"/>
    <property type="match status" value="1"/>
</dbReference>
<keyword evidence="2 5" id="KW-0547">Nucleotide-binding</keyword>
<protein>
    <recommendedName>
        <fullName evidence="1">DNA translocase FtsK</fullName>
    </recommendedName>
</protein>
<dbReference type="Gene3D" id="3.40.50.300">
    <property type="entry name" value="P-loop containing nucleotide triphosphate hydrolases"/>
    <property type="match status" value="1"/>
</dbReference>
<keyword evidence="3 5" id="KW-0067">ATP-binding</keyword>
<proteinExistence type="predicted"/>
<dbReference type="Proteomes" id="UP000188481">
    <property type="component" value="Unassembled WGS sequence"/>
</dbReference>
<evidence type="ECO:0000313" key="8">
    <source>
        <dbReference type="Proteomes" id="UP000188481"/>
    </source>
</evidence>
<dbReference type="InterPro" id="IPR050206">
    <property type="entry name" value="FtsK/SpoIIIE/SftA"/>
</dbReference>
<dbReference type="InterPro" id="IPR008280">
    <property type="entry name" value="Tub_FtsZ_C"/>
</dbReference>
<sequence>MSKTNDDSSLKNEQIIQKLEEFYKEYNINIKFKSVTTYFHFNSYNFEIKKSQDFSTIKSLEKKLYKAFQLPSILITQQESTDVSFQIIHQDRKPYVFLEAVQSEAFQNPKDMQLPFLLGERNGAFVANLAKFPHLLISGCVGAGKSMFIHNLILSLLHHQSPEKLKLILVDPKVVELSIYNDIPHLLTPVVTDMKKAANALRWCVDEMERRYQLLSALQVRNIEGFNEKIDEYEGMGMPIPNPIWKQDDTSDQMPPALKKFSYIVVILDEFADLVMVASKQIEELIARLAQKARAVGIHLILATQRPSGDVITKLIKANIPSRIAFTVTSATDSRIIIDCNDAECLCGRGDMLVSLPGNYAPLRVQAPFINDDDISLFTERLRLQGKPKYIDFPKDFSKRMEEKPKYDPIIPDVLKYILDSQNTSISAILRQFHIGFNRAARILDSLEDKGFISPSYNNKRKILINEFSEADLPQEILESKLPEVVENKPSLQIGLITFGKFSDSLINNIDEYNITYYSYGDIDYNAIVNMDVFILVGDINEKILTNKKLEKIIENNTELITFIISFNKDKDFLDKFNIPYFIGDENNSDKINELIRSLCNMSVNPGMINVDIVDISLAFSDCRNVKYLCVKDSTKEYRHNIKNYFNKSNKKILSSLVNIESDFSLSFDIMCSITDWIAEQVNENARIVCGTSLNFALKDELKIHIFYAEE</sequence>
<keyword evidence="4" id="KW-0342">GTP-binding</keyword>
<dbReference type="STRING" id="1908264.BKK54_08375"/>
<name>A0A1V3J3Y0_9PAST</name>
<dbReference type="InterPro" id="IPR018541">
    <property type="entry name" value="Ftsk_gamma"/>
</dbReference>
<dbReference type="InterPro" id="IPR027417">
    <property type="entry name" value="P-loop_NTPase"/>
</dbReference>
<dbReference type="PANTHER" id="PTHR22683">
    <property type="entry name" value="SPORULATION PROTEIN RELATED"/>
    <property type="match status" value="1"/>
</dbReference>
<dbReference type="SMART" id="SM00843">
    <property type="entry name" value="Ftsk_gamma"/>
    <property type="match status" value="1"/>
</dbReference>
<evidence type="ECO:0000256" key="4">
    <source>
        <dbReference type="ARBA" id="ARBA00023134"/>
    </source>
</evidence>
<dbReference type="InterPro" id="IPR036525">
    <property type="entry name" value="Tubulin/FtsZ_GTPase_sf"/>
</dbReference>
<evidence type="ECO:0000256" key="3">
    <source>
        <dbReference type="ARBA" id="ARBA00022840"/>
    </source>
</evidence>
<evidence type="ECO:0000256" key="1">
    <source>
        <dbReference type="ARBA" id="ARBA00020887"/>
    </source>
</evidence>
<dbReference type="PROSITE" id="PS50901">
    <property type="entry name" value="FTSK"/>
    <property type="match status" value="1"/>
</dbReference>
<keyword evidence="8" id="KW-1185">Reference proteome</keyword>
<dbReference type="GO" id="GO:0005524">
    <property type="term" value="F:ATP binding"/>
    <property type="evidence" value="ECO:0007669"/>
    <property type="project" value="UniProtKB-UniRule"/>
</dbReference>
<dbReference type="GO" id="GO:0003677">
    <property type="term" value="F:DNA binding"/>
    <property type="evidence" value="ECO:0007669"/>
    <property type="project" value="InterPro"/>
</dbReference>
<dbReference type="SUPFAM" id="SSF55307">
    <property type="entry name" value="Tubulin C-terminal domain-like"/>
    <property type="match status" value="1"/>
</dbReference>
<feature type="binding site" evidence="5">
    <location>
        <begin position="139"/>
        <end position="146"/>
    </location>
    <ligand>
        <name>ATP</name>
        <dbReference type="ChEBI" id="CHEBI:30616"/>
    </ligand>
</feature>
<dbReference type="Gene3D" id="3.40.50.1440">
    <property type="entry name" value="Tubulin/FtsZ, GTPase domain"/>
    <property type="match status" value="1"/>
</dbReference>
<accession>A0A1V3J3Y0</accession>
<dbReference type="InterPro" id="IPR002543">
    <property type="entry name" value="FtsK_dom"/>
</dbReference>
<dbReference type="InterPro" id="IPR036390">
    <property type="entry name" value="WH_DNA-bd_sf"/>
</dbReference>
<dbReference type="AlphaFoldDB" id="A0A1V3J3Y0"/>
<dbReference type="EMBL" id="MLHN01000014">
    <property type="protein sequence ID" value="OOF49686.1"/>
    <property type="molecule type" value="Genomic_DNA"/>
</dbReference>
<evidence type="ECO:0000256" key="5">
    <source>
        <dbReference type="PROSITE-ProRule" id="PRU00289"/>
    </source>
</evidence>
<evidence type="ECO:0000313" key="7">
    <source>
        <dbReference type="EMBL" id="OOF49686.1"/>
    </source>
</evidence>
<organism evidence="7 8">
    <name type="scientific">Rodentibacter genomosp. 1</name>
    <dbReference type="NCBI Taxonomy" id="1908264"/>
    <lineage>
        <taxon>Bacteria</taxon>
        <taxon>Pseudomonadati</taxon>
        <taxon>Pseudomonadota</taxon>
        <taxon>Gammaproteobacteria</taxon>
        <taxon>Pasteurellales</taxon>
        <taxon>Pasteurellaceae</taxon>
        <taxon>Rodentibacter</taxon>
    </lineage>
</organism>
<evidence type="ECO:0000259" key="6">
    <source>
        <dbReference type="PROSITE" id="PS50901"/>
    </source>
</evidence>
<dbReference type="PANTHER" id="PTHR22683:SF41">
    <property type="entry name" value="DNA TRANSLOCASE FTSK"/>
    <property type="match status" value="1"/>
</dbReference>